<keyword evidence="2" id="KW-0812">Transmembrane</keyword>
<keyword evidence="1" id="KW-0378">Hydrolase</keyword>
<dbReference type="CDD" id="cd05829">
    <property type="entry name" value="Sortase_F"/>
    <property type="match status" value="1"/>
</dbReference>
<dbReference type="AlphaFoldDB" id="A0A6J4PXT2"/>
<dbReference type="InterPro" id="IPR023365">
    <property type="entry name" value="Sortase_dom-sf"/>
</dbReference>
<dbReference type="EMBL" id="CADCUS010000405">
    <property type="protein sequence ID" value="CAA9422536.1"/>
    <property type="molecule type" value="Genomic_DNA"/>
</dbReference>
<name>A0A6J4PXT2_9PSEU</name>
<reference evidence="3" key="1">
    <citation type="submission" date="2020-02" db="EMBL/GenBank/DDBJ databases">
        <authorList>
            <person name="Meier V. D."/>
        </authorList>
    </citation>
    <scope>NUCLEOTIDE SEQUENCE</scope>
    <source>
        <strain evidence="3">AVDCRST_MAG66</strain>
    </source>
</reference>
<evidence type="ECO:0008006" key="4">
    <source>
        <dbReference type="Google" id="ProtNLM"/>
    </source>
</evidence>
<dbReference type="InterPro" id="IPR005754">
    <property type="entry name" value="Sortase"/>
</dbReference>
<sequence>MDTPPTSRGHRGTPAAVVASVATAVLAVLGVLAVVAGLNPDTGTAQPPLAAAPAADVSPDAPVPTAPLLGPAAADGGPAAVDLAVPTMARSRPVGLTIPAIGVDTTALVDLGKNPDGSLEVPTDFGQPGWFVDGPAPGQFGPAVLAGHVDSEQGPGIFYRLGELRSGDVVRVARADGSTAEFVIDKVERYAKDDFPTVAVYGDTTHRSELRLITCGGEFDSRTGSYVDNVVAYAHLLQ</sequence>
<evidence type="ECO:0000256" key="1">
    <source>
        <dbReference type="ARBA" id="ARBA00022801"/>
    </source>
</evidence>
<feature type="transmembrane region" description="Helical" evidence="2">
    <location>
        <begin position="12"/>
        <end position="38"/>
    </location>
</feature>
<evidence type="ECO:0000256" key="2">
    <source>
        <dbReference type="SAM" id="Phobius"/>
    </source>
</evidence>
<organism evidence="3">
    <name type="scientific">uncultured Pseudonocardia sp</name>
    <dbReference type="NCBI Taxonomy" id="211455"/>
    <lineage>
        <taxon>Bacteria</taxon>
        <taxon>Bacillati</taxon>
        <taxon>Actinomycetota</taxon>
        <taxon>Actinomycetes</taxon>
        <taxon>Pseudonocardiales</taxon>
        <taxon>Pseudonocardiaceae</taxon>
        <taxon>Pseudonocardia</taxon>
        <taxon>environmental samples</taxon>
    </lineage>
</organism>
<keyword evidence="2" id="KW-1133">Transmembrane helix</keyword>
<accession>A0A6J4PXT2</accession>
<protein>
    <recommendedName>
        <fullName evidence="4">Secreted protein</fullName>
    </recommendedName>
</protein>
<gene>
    <name evidence="3" type="ORF">AVDCRST_MAG66-2798</name>
</gene>
<evidence type="ECO:0000313" key="3">
    <source>
        <dbReference type="EMBL" id="CAA9422536.1"/>
    </source>
</evidence>
<keyword evidence="2" id="KW-0472">Membrane</keyword>
<dbReference type="GO" id="GO:0016787">
    <property type="term" value="F:hydrolase activity"/>
    <property type="evidence" value="ECO:0007669"/>
    <property type="project" value="UniProtKB-KW"/>
</dbReference>
<dbReference type="SUPFAM" id="SSF63817">
    <property type="entry name" value="Sortase"/>
    <property type="match status" value="1"/>
</dbReference>
<proteinExistence type="predicted"/>
<dbReference type="Gene3D" id="2.40.260.10">
    <property type="entry name" value="Sortase"/>
    <property type="match status" value="1"/>
</dbReference>
<dbReference type="NCBIfam" id="NF033748">
    <property type="entry name" value="class_F_sortase"/>
    <property type="match status" value="1"/>
</dbReference>
<dbReference type="InterPro" id="IPR042001">
    <property type="entry name" value="Sortase_F"/>
</dbReference>
<dbReference type="Pfam" id="PF04203">
    <property type="entry name" value="Sortase"/>
    <property type="match status" value="1"/>
</dbReference>